<dbReference type="PANTHER" id="PTHR47314">
    <property type="entry name" value="MALTOSE/MALTODEXTRIN TRANSPORT SYSTEM PERMEASE PROTEIN MALF"/>
    <property type="match status" value="1"/>
</dbReference>
<dbReference type="Gene3D" id="1.10.3720.10">
    <property type="entry name" value="MetI-like"/>
    <property type="match status" value="1"/>
</dbReference>
<dbReference type="PANTHER" id="PTHR47314:SF1">
    <property type="entry name" value="MALTOSE_MALTODEXTRIN TRANSPORT SYSTEM PERMEASE PROTEIN MALF"/>
    <property type="match status" value="1"/>
</dbReference>
<dbReference type="KEGG" id="schi:SCHIN_v1c10800"/>
<evidence type="ECO:0000256" key="6">
    <source>
        <dbReference type="ARBA" id="ARBA00022692"/>
    </source>
</evidence>
<dbReference type="GO" id="GO:0015423">
    <property type="term" value="F:ABC-type maltose transporter activity"/>
    <property type="evidence" value="ECO:0007669"/>
    <property type="project" value="TreeGrafter"/>
</dbReference>
<name>A0A5B9Y644_9MOLU</name>
<keyword evidence="13" id="KW-1185">Reference proteome</keyword>
<dbReference type="AlphaFoldDB" id="A0A5B9Y644"/>
<evidence type="ECO:0000256" key="2">
    <source>
        <dbReference type="ARBA" id="ARBA00009047"/>
    </source>
</evidence>
<dbReference type="SUPFAM" id="SSF161098">
    <property type="entry name" value="MetI-like"/>
    <property type="match status" value="1"/>
</dbReference>
<dbReference type="GO" id="GO:0042956">
    <property type="term" value="P:maltodextrin transmembrane transport"/>
    <property type="evidence" value="ECO:0007669"/>
    <property type="project" value="TreeGrafter"/>
</dbReference>
<dbReference type="GO" id="GO:1990060">
    <property type="term" value="C:maltose transport complex"/>
    <property type="evidence" value="ECO:0007669"/>
    <property type="project" value="TreeGrafter"/>
</dbReference>
<sequence length="804" mass="92347">MLIEDLKVLSNKEEVFEQFDKMTFFEFFEFQREIDETVKNEKDSKFIFTNKQIAKFGYEYGLNKISSDLKFVTTKKHASFAEYSNKKIIVNKNDLEDYFHSKDEEFIKEMFEAKARRQLAKISYNDSHKEIKNENSRVNSSYSKLMNKIIKRDYDLNKKYIKETYLISKRKIKEMKILFTFNGELFYQKSKGKNFIQFSQDKKELDKQISKELREAKKIKDKEVSLEKQIEIYQKGIDYSYDWELKTKTLSVKKDFVKEYEILKENLLKEVSIAKEELNSEKNNKKKYLQSERLGIKQLKDEYKTDLNFASTKSELNELKKGFAQEKREVIESNIYRKAKSNYVYKKNSMKLGLKKAKVSYVSSIEDINNTLPVEVPKWKTILAPILGIIPGVGQIINGQTKKGLLMMLLLPIVIWFMLYGFGFANVEGPGILGLIDFGKSDPSSDGRFYLIEGVLAIIFITIAFLIVLGCMLDALFVSRTRNIGIRERKWSQTTEFLRTQGTPYILSFPAIIAIIFVILLPIITTIVIAFTNYGRGNDPARPGQYIEWVGFDNFRDIFGGKYSSSFKYVILWTVLWVLFAAFGAIISGTLGALLVNNDRVKFKGFFRLFFILPWAVPAFIMIMMFSLLFGSENFNALTKKLIGVDGWTNQQTQARVALIFINTWLGQSYIFLLITGIMQGISKDIYEASSIDGANRFKQTFKITIPMVFSQIAPLMLGQFTGAFSNFGLISLYGANGVALAPDGLPYPGEPGITDILISFVYKLSTTDTMYRYGLAASFIIVSSFFVVGISAFGFKNMKVFKN</sequence>
<feature type="transmembrane region" description="Helical" evidence="9">
    <location>
        <begin position="570"/>
        <end position="597"/>
    </location>
</feature>
<feature type="coiled-coil region" evidence="10">
    <location>
        <begin position="257"/>
        <end position="291"/>
    </location>
</feature>
<dbReference type="Pfam" id="PF00528">
    <property type="entry name" value="BPD_transp_1"/>
    <property type="match status" value="1"/>
</dbReference>
<keyword evidence="8 9" id="KW-0472">Membrane</keyword>
<evidence type="ECO:0000256" key="8">
    <source>
        <dbReference type="ARBA" id="ARBA00023136"/>
    </source>
</evidence>
<dbReference type="PROSITE" id="PS50928">
    <property type="entry name" value="ABC_TM1"/>
    <property type="match status" value="1"/>
</dbReference>
<dbReference type="Proteomes" id="UP000323144">
    <property type="component" value="Chromosome"/>
</dbReference>
<feature type="domain" description="ABC transmembrane type-1" evidence="11">
    <location>
        <begin position="571"/>
        <end position="793"/>
    </location>
</feature>
<feature type="coiled-coil region" evidence="10">
    <location>
        <begin position="202"/>
        <end position="229"/>
    </location>
</feature>
<feature type="transmembrane region" description="Helical" evidence="9">
    <location>
        <begin position="505"/>
        <end position="531"/>
    </location>
</feature>
<feature type="transmembrane region" description="Helical" evidence="9">
    <location>
        <begin position="657"/>
        <end position="683"/>
    </location>
</feature>
<comment type="similarity">
    <text evidence="2">Belongs to the binding-protein-dependent transport system permease family. MalFG subfamily.</text>
</comment>
<evidence type="ECO:0000256" key="10">
    <source>
        <dbReference type="SAM" id="Coils"/>
    </source>
</evidence>
<feature type="transmembrane region" description="Helical" evidence="9">
    <location>
        <begin position="704"/>
        <end position="725"/>
    </location>
</feature>
<organism evidence="12 13">
    <name type="scientific">Spiroplasma chinense</name>
    <dbReference type="NCBI Taxonomy" id="216932"/>
    <lineage>
        <taxon>Bacteria</taxon>
        <taxon>Bacillati</taxon>
        <taxon>Mycoplasmatota</taxon>
        <taxon>Mollicutes</taxon>
        <taxon>Entomoplasmatales</taxon>
        <taxon>Spiroplasmataceae</taxon>
        <taxon>Spiroplasma</taxon>
    </lineage>
</organism>
<keyword evidence="5" id="KW-0762">Sugar transport</keyword>
<keyword evidence="10" id="KW-0175">Coiled coil</keyword>
<feature type="transmembrane region" description="Helical" evidence="9">
    <location>
        <begin position="449"/>
        <end position="477"/>
    </location>
</feature>
<evidence type="ECO:0000313" key="12">
    <source>
        <dbReference type="EMBL" id="QEH62273.1"/>
    </source>
</evidence>
<evidence type="ECO:0000259" key="11">
    <source>
        <dbReference type="PROSITE" id="PS50928"/>
    </source>
</evidence>
<feature type="transmembrane region" description="Helical" evidence="9">
    <location>
        <begin position="774"/>
        <end position="796"/>
    </location>
</feature>
<keyword evidence="6 9" id="KW-0812">Transmembrane</keyword>
<evidence type="ECO:0000256" key="1">
    <source>
        <dbReference type="ARBA" id="ARBA00004651"/>
    </source>
</evidence>
<evidence type="ECO:0000256" key="5">
    <source>
        <dbReference type="ARBA" id="ARBA00022597"/>
    </source>
</evidence>
<dbReference type="CDD" id="cd06261">
    <property type="entry name" value="TM_PBP2"/>
    <property type="match status" value="1"/>
</dbReference>
<proteinExistence type="inferred from homology"/>
<evidence type="ECO:0000256" key="3">
    <source>
        <dbReference type="ARBA" id="ARBA00022448"/>
    </source>
</evidence>
<protein>
    <submittedName>
        <fullName evidence="12">Arabinogalactan oligomer/maltooligosaccharide transport system permease protein</fullName>
    </submittedName>
</protein>
<reference evidence="12 13" key="1">
    <citation type="submission" date="2019-08" db="EMBL/GenBank/DDBJ databases">
        <title>Complete genome sequence of Spiroplasma chinense CCH (DSM 19755).</title>
        <authorList>
            <person name="Shen H.-Y."/>
            <person name="Lin Y.-C."/>
            <person name="Chou L."/>
            <person name="Kuo C.-H."/>
        </authorList>
    </citation>
    <scope>NUCLEOTIDE SEQUENCE [LARGE SCALE GENOMIC DNA]</scope>
    <source>
        <strain evidence="12 13">CCH</strain>
    </source>
</reference>
<evidence type="ECO:0000256" key="4">
    <source>
        <dbReference type="ARBA" id="ARBA00022475"/>
    </source>
</evidence>
<dbReference type="InterPro" id="IPR035906">
    <property type="entry name" value="MetI-like_sf"/>
</dbReference>
<feature type="transmembrane region" description="Helical" evidence="9">
    <location>
        <begin position="404"/>
        <end position="425"/>
    </location>
</feature>
<comment type="subcellular location">
    <subcellularLocation>
        <location evidence="1 9">Cell membrane</location>
        <topology evidence="1 9">Multi-pass membrane protein</topology>
    </subcellularLocation>
</comment>
<keyword evidence="4" id="KW-1003">Cell membrane</keyword>
<feature type="transmembrane region" description="Helical" evidence="9">
    <location>
        <begin position="379"/>
        <end position="397"/>
    </location>
</feature>
<evidence type="ECO:0000256" key="9">
    <source>
        <dbReference type="RuleBase" id="RU363032"/>
    </source>
</evidence>
<gene>
    <name evidence="12" type="primary">ganP</name>
    <name evidence="12" type="ORF">SCHIN_v1c10800</name>
</gene>
<accession>A0A5B9Y644</accession>
<dbReference type="InterPro" id="IPR000515">
    <property type="entry name" value="MetI-like"/>
</dbReference>
<dbReference type="EMBL" id="CP043026">
    <property type="protein sequence ID" value="QEH62273.1"/>
    <property type="molecule type" value="Genomic_DNA"/>
</dbReference>
<dbReference type="RefSeq" id="WP_166508636.1">
    <property type="nucleotide sequence ID" value="NZ_CP043026.1"/>
</dbReference>
<keyword evidence="3 9" id="KW-0813">Transport</keyword>
<evidence type="ECO:0000256" key="7">
    <source>
        <dbReference type="ARBA" id="ARBA00022989"/>
    </source>
</evidence>
<evidence type="ECO:0000313" key="13">
    <source>
        <dbReference type="Proteomes" id="UP000323144"/>
    </source>
</evidence>
<feature type="transmembrane region" description="Helical" evidence="9">
    <location>
        <begin position="609"/>
        <end position="630"/>
    </location>
</feature>
<keyword evidence="7 9" id="KW-1133">Transmembrane helix</keyword>